<feature type="region of interest" description="Disordered" evidence="1">
    <location>
        <begin position="310"/>
        <end position="329"/>
    </location>
</feature>
<dbReference type="EMBL" id="VIBQ01000013">
    <property type="protein sequence ID" value="KAB8346011.1"/>
    <property type="molecule type" value="Genomic_DNA"/>
</dbReference>
<feature type="region of interest" description="Disordered" evidence="1">
    <location>
        <begin position="466"/>
        <end position="545"/>
    </location>
</feature>
<evidence type="ECO:0000259" key="2">
    <source>
        <dbReference type="Pfam" id="PF10419"/>
    </source>
</evidence>
<keyword evidence="4" id="KW-1185">Reference proteome</keyword>
<gene>
    <name evidence="3" type="ORF">FH972_023063</name>
</gene>
<proteinExistence type="predicted"/>
<feature type="domain" description="Transcription factor TFIIIC triple barrel" evidence="2">
    <location>
        <begin position="131"/>
        <end position="234"/>
    </location>
</feature>
<evidence type="ECO:0000313" key="4">
    <source>
        <dbReference type="Proteomes" id="UP000327013"/>
    </source>
</evidence>
<dbReference type="Pfam" id="PF10419">
    <property type="entry name" value="TFIIIC_sub6"/>
    <property type="match status" value="1"/>
</dbReference>
<evidence type="ECO:0000313" key="3">
    <source>
        <dbReference type="EMBL" id="KAB8346011.1"/>
    </source>
</evidence>
<comment type="caution">
    <text evidence="3">The sequence shown here is derived from an EMBL/GenBank/DDBJ whole genome shotgun (WGS) entry which is preliminary data.</text>
</comment>
<dbReference type="OrthoDB" id="1877767at2759"/>
<feature type="compositionally biased region" description="Basic residues" evidence="1">
    <location>
        <begin position="423"/>
        <end position="437"/>
    </location>
</feature>
<protein>
    <recommendedName>
        <fullName evidence="2">Transcription factor TFIIIC triple barrel domain-containing protein</fullName>
    </recommendedName>
</protein>
<reference evidence="3 4" key="1">
    <citation type="submission" date="2019-06" db="EMBL/GenBank/DDBJ databases">
        <title>A chromosomal-level reference genome of Carpinus fangiana (Coryloideae, Betulaceae).</title>
        <authorList>
            <person name="Yang X."/>
            <person name="Wang Z."/>
            <person name="Zhang L."/>
            <person name="Hao G."/>
            <person name="Liu J."/>
            <person name="Yang Y."/>
        </authorList>
    </citation>
    <scope>NUCLEOTIDE SEQUENCE [LARGE SCALE GENOMIC DNA]</scope>
    <source>
        <strain evidence="3">Cfa_2016G</strain>
        <tissue evidence="3">Leaf</tissue>
    </source>
</reference>
<feature type="compositionally biased region" description="Acidic residues" evidence="1">
    <location>
        <begin position="350"/>
        <end position="402"/>
    </location>
</feature>
<feature type="compositionally biased region" description="Basic and acidic residues" evidence="1">
    <location>
        <begin position="482"/>
        <end position="491"/>
    </location>
</feature>
<feature type="compositionally biased region" description="Low complexity" evidence="1">
    <location>
        <begin position="335"/>
        <end position="349"/>
    </location>
</feature>
<evidence type="ECO:0000256" key="1">
    <source>
        <dbReference type="SAM" id="MobiDB-lite"/>
    </source>
</evidence>
<feature type="compositionally biased region" description="Polar residues" evidence="1">
    <location>
        <begin position="403"/>
        <end position="413"/>
    </location>
</feature>
<dbReference type="InterPro" id="IPR019481">
    <property type="entry name" value="TFIIIC_triple_barrel"/>
</dbReference>
<dbReference type="Gene3D" id="2.60.40.4370">
    <property type="match status" value="1"/>
</dbReference>
<dbReference type="Proteomes" id="UP000327013">
    <property type="component" value="Unassembled WGS sequence"/>
</dbReference>
<name>A0A5N6KUG4_9ROSI</name>
<feature type="region of interest" description="Disordered" evidence="1">
    <location>
        <begin position="334"/>
        <end position="454"/>
    </location>
</feature>
<organism evidence="3 4">
    <name type="scientific">Carpinus fangiana</name>
    <dbReference type="NCBI Taxonomy" id="176857"/>
    <lineage>
        <taxon>Eukaryota</taxon>
        <taxon>Viridiplantae</taxon>
        <taxon>Streptophyta</taxon>
        <taxon>Embryophyta</taxon>
        <taxon>Tracheophyta</taxon>
        <taxon>Spermatophyta</taxon>
        <taxon>Magnoliopsida</taxon>
        <taxon>eudicotyledons</taxon>
        <taxon>Gunneridae</taxon>
        <taxon>Pentapetalae</taxon>
        <taxon>rosids</taxon>
        <taxon>fabids</taxon>
        <taxon>Fagales</taxon>
        <taxon>Betulaceae</taxon>
        <taxon>Carpinus</taxon>
    </lineage>
</organism>
<sequence length="545" mass="59117">MLAAVGPNDTEQRTIAVPCQARTELPMLSQTAGKPSTVTLLGKREYIRLLRVPAAEAGPGDAPGRCRSGLAQACTCDPLSNSHLPTPPSFTFRNWAKASLRLRDLPANCSPALSMEAPEEEDGWEYEYDLNETEDFYITLDLTSQVPPLQRRKPTLQPDDEDRIQILELHSGNPLLFHQDKLYSCEWASAVGTDLLFTLPADNLALGAADISQDTTTDQLPQFDSSPSHEHSYIRTTPDYTILAATPHRIIATPSVRKPKTDGNVLDPTGLSGAALATRPQRLHKHAQRAAQAEFLEKLAELKLRKGQTDEVPMHNIATPGRPRTILRPRLTGTAAGASWGSGSPSQAGEQDDDDDEGDEDADDDADDDDDDPDADDDHDDEENDENNGEDDYLDDFDESEGTNEASRDSSITASPRRDSSRARRGRRGSGKPRGRARIPLARDNLIGGLVGDGVKDRTASKLLAFQETTGFQEPYAGAMTRSDRSRKNDSAGEDAELESPVSRGHADSVMGMEDDGADLESAPTESGQTEVAASIDDDVDMADS</sequence>
<accession>A0A5N6KUG4</accession>
<dbReference type="AlphaFoldDB" id="A0A5N6KUG4"/>
<feature type="compositionally biased region" description="Acidic residues" evidence="1">
    <location>
        <begin position="536"/>
        <end position="545"/>
    </location>
</feature>